<protein>
    <submittedName>
        <fullName evidence="2">CpmK protein</fullName>
    </submittedName>
</protein>
<evidence type="ECO:0000313" key="3">
    <source>
        <dbReference type="Proteomes" id="UP000317747"/>
    </source>
</evidence>
<dbReference type="Proteomes" id="UP000317747">
    <property type="component" value="Unassembled WGS sequence"/>
</dbReference>
<evidence type="ECO:0000313" key="2">
    <source>
        <dbReference type="EMBL" id="TPV45587.1"/>
    </source>
</evidence>
<name>A0A506QIH5_9GAMM</name>
<proteinExistence type="predicted"/>
<gene>
    <name evidence="2" type="ORF">FJW01_04820</name>
</gene>
<dbReference type="AlphaFoldDB" id="A0A506QIH5"/>
<dbReference type="EMBL" id="VHJA01000037">
    <property type="protein sequence ID" value="TPV45587.1"/>
    <property type="molecule type" value="Genomic_DNA"/>
</dbReference>
<feature type="chain" id="PRO_5022665902" evidence="1">
    <location>
        <begin position="18"/>
        <end position="180"/>
    </location>
</feature>
<keyword evidence="3" id="KW-1185">Reference proteome</keyword>
<sequence length="180" mass="20393">MRFSGILLFFLSCCAHAMDKSPYSDLIQQSLNQQSLCLGEKQWPVSIRAGTDVWINAKMEALVDAGLIISHMEAGQKIWELTPYGQALFKKHHDFCYGTLRVRAIKTISSDKEGITYVTFTYYIQGLPEWAKNHSVRIANTDLDNLVMGVDTVRYQALFSSNSQGIIHLISEPEQLDLLY</sequence>
<keyword evidence="1" id="KW-0732">Signal</keyword>
<evidence type="ECO:0000256" key="1">
    <source>
        <dbReference type="SAM" id="SignalP"/>
    </source>
</evidence>
<reference evidence="2 3" key="1">
    <citation type="submission" date="2019-06" db="EMBL/GenBank/DDBJ databases">
        <title>Taxogenomics and systematics of the genus Pantoea.</title>
        <authorList>
            <person name="Tambong J.T."/>
        </authorList>
    </citation>
    <scope>NUCLEOTIDE SEQUENCE [LARGE SCALE GENOMIC DNA]</scope>
    <source>
        <strain evidence="2 3">LMG 24200</strain>
    </source>
</reference>
<organism evidence="2 3">
    <name type="scientific">Pantoea deleyi</name>
    <dbReference type="NCBI Taxonomy" id="470932"/>
    <lineage>
        <taxon>Bacteria</taxon>
        <taxon>Pseudomonadati</taxon>
        <taxon>Pseudomonadota</taxon>
        <taxon>Gammaproteobacteria</taxon>
        <taxon>Enterobacterales</taxon>
        <taxon>Erwiniaceae</taxon>
        <taxon>Pantoea</taxon>
    </lineage>
</organism>
<comment type="caution">
    <text evidence="2">The sequence shown here is derived from an EMBL/GenBank/DDBJ whole genome shotgun (WGS) entry which is preliminary data.</text>
</comment>
<dbReference type="RefSeq" id="WP_128087026.1">
    <property type="nucleotide sequence ID" value="NZ_CP071407.1"/>
</dbReference>
<accession>A0A506QIH5</accession>
<feature type="signal peptide" evidence="1">
    <location>
        <begin position="1"/>
        <end position="17"/>
    </location>
</feature>
<dbReference type="OrthoDB" id="6563254at2"/>